<dbReference type="InterPro" id="IPR009061">
    <property type="entry name" value="DNA-bd_dom_put_sf"/>
</dbReference>
<evidence type="ECO:0000313" key="2">
    <source>
        <dbReference type="EMBL" id="AUR51214.1"/>
    </source>
</evidence>
<dbReference type="PANTHER" id="PTHR36172:SF1">
    <property type="entry name" value="RESOLVASE-RELATED"/>
    <property type="match status" value="1"/>
</dbReference>
<sequence length="204" mass="24250">MENEIIKPKQFAQMIGKSVLTLQRWDREGKLPAKRSTTNRRYYTYQQYLEYIGVHASVSAKTVAYCRSSCALDYNDIELQKQHITEFAQKMHMAIDEWYIDHNSSLNYQRENFNLLMEQIEQGKIRMLFLAHKDRLVRFGYEWFEAFCNRHGTVIHLVCQSQFTPDKKELLAELKLIINMFSSKIEELGNQKEQIIELINTLEK</sequence>
<dbReference type="GO" id="GO:0003677">
    <property type="term" value="F:DNA binding"/>
    <property type="evidence" value="ECO:0007669"/>
    <property type="project" value="InterPro"/>
</dbReference>
<evidence type="ECO:0000259" key="1">
    <source>
        <dbReference type="SMART" id="SM00857"/>
    </source>
</evidence>
<dbReference type="Pfam" id="PF00239">
    <property type="entry name" value="Resolvase"/>
    <property type="match status" value="1"/>
</dbReference>
<dbReference type="Gene3D" id="3.40.50.1390">
    <property type="entry name" value="Resolvase, N-terminal catalytic domain"/>
    <property type="match status" value="1"/>
</dbReference>
<dbReference type="OrthoDB" id="5319803at2"/>
<accession>A0A2I7N430</accession>
<keyword evidence="3" id="KW-1185">Reference proteome</keyword>
<dbReference type="Gene3D" id="1.10.1660.10">
    <property type="match status" value="1"/>
</dbReference>
<dbReference type="InterPro" id="IPR051491">
    <property type="entry name" value="Recombinase/Transposase-rel"/>
</dbReference>
<dbReference type="PANTHER" id="PTHR36172">
    <property type="match status" value="1"/>
</dbReference>
<dbReference type="SMART" id="SM00857">
    <property type="entry name" value="Resolvase"/>
    <property type="match status" value="1"/>
</dbReference>
<gene>
    <name evidence="2" type="ORF">CUN60_02470</name>
</gene>
<name>A0A2I7N430_9NEIS</name>
<dbReference type="GO" id="GO:0000150">
    <property type="term" value="F:DNA strand exchange activity"/>
    <property type="evidence" value="ECO:0007669"/>
    <property type="project" value="InterPro"/>
</dbReference>
<dbReference type="InterPro" id="IPR006119">
    <property type="entry name" value="Resolv_N"/>
</dbReference>
<dbReference type="NCBIfam" id="NF033518">
    <property type="entry name" value="transpos_IS607"/>
    <property type="match status" value="1"/>
</dbReference>
<dbReference type="SUPFAM" id="SSF53041">
    <property type="entry name" value="Resolvase-like"/>
    <property type="match status" value="1"/>
</dbReference>
<feature type="domain" description="Resolvase/invertase-type recombinase catalytic" evidence="1">
    <location>
        <begin position="62"/>
        <end position="191"/>
    </location>
</feature>
<organism evidence="2 3">
    <name type="scientific">Aquella oligotrophica</name>
    <dbReference type="NCBI Taxonomy" id="2067065"/>
    <lineage>
        <taxon>Bacteria</taxon>
        <taxon>Pseudomonadati</taxon>
        <taxon>Pseudomonadota</taxon>
        <taxon>Betaproteobacteria</taxon>
        <taxon>Neisseriales</taxon>
        <taxon>Neisseriaceae</taxon>
        <taxon>Aquella</taxon>
    </lineage>
</organism>
<proteinExistence type="predicted"/>
<dbReference type="RefSeq" id="WP_102950514.1">
    <property type="nucleotide sequence ID" value="NZ_CP024847.1"/>
</dbReference>
<dbReference type="Pfam" id="PF13411">
    <property type="entry name" value="MerR_1"/>
    <property type="match status" value="1"/>
</dbReference>
<evidence type="ECO:0000313" key="3">
    <source>
        <dbReference type="Proteomes" id="UP000236655"/>
    </source>
</evidence>
<dbReference type="EMBL" id="CP024847">
    <property type="protein sequence ID" value="AUR51214.1"/>
    <property type="molecule type" value="Genomic_DNA"/>
</dbReference>
<dbReference type="AlphaFoldDB" id="A0A2I7N430"/>
<dbReference type="SUPFAM" id="SSF46955">
    <property type="entry name" value="Putative DNA-binding domain"/>
    <property type="match status" value="1"/>
</dbReference>
<dbReference type="Proteomes" id="UP000236655">
    <property type="component" value="Chromosome"/>
</dbReference>
<dbReference type="KEGG" id="nba:CUN60_02470"/>
<reference evidence="3" key="1">
    <citation type="submission" date="2017-11" db="EMBL/GenBank/DDBJ databases">
        <authorList>
            <person name="Chan K.G."/>
            <person name="Lee L.S."/>
        </authorList>
    </citation>
    <scope>NUCLEOTIDE SEQUENCE [LARGE SCALE GENOMIC DNA]</scope>
    <source>
        <strain evidence="3">DSM 100970</strain>
    </source>
</reference>
<dbReference type="InterPro" id="IPR048046">
    <property type="entry name" value="Transpos_IS607"/>
</dbReference>
<protein>
    <recommendedName>
        <fullName evidence="1">Resolvase/invertase-type recombinase catalytic domain-containing protein</fullName>
    </recommendedName>
</protein>
<dbReference type="GO" id="GO:0006355">
    <property type="term" value="P:regulation of DNA-templated transcription"/>
    <property type="evidence" value="ECO:0007669"/>
    <property type="project" value="InterPro"/>
</dbReference>
<dbReference type="InterPro" id="IPR036162">
    <property type="entry name" value="Resolvase-like_N_sf"/>
</dbReference>
<dbReference type="InterPro" id="IPR000551">
    <property type="entry name" value="MerR-type_HTH_dom"/>
</dbReference>